<reference evidence="3 4" key="1">
    <citation type="submission" date="2023-08" db="EMBL/GenBank/DDBJ databases">
        <title>The draft genome sequence of Paracraurococcus sp. LOR1-02.</title>
        <authorList>
            <person name="Kingkaew E."/>
            <person name="Tanasupawat S."/>
        </authorList>
    </citation>
    <scope>NUCLEOTIDE SEQUENCE [LARGE SCALE GENOMIC DNA]</scope>
    <source>
        <strain evidence="3 4">LOR1-02</strain>
    </source>
</reference>
<dbReference type="PANTHER" id="PTHR44757:SF2">
    <property type="entry name" value="BIOFILM ARCHITECTURE MAINTENANCE PROTEIN MBAA"/>
    <property type="match status" value="1"/>
</dbReference>
<dbReference type="PROSITE" id="PS50887">
    <property type="entry name" value="GGDEF"/>
    <property type="match status" value="1"/>
</dbReference>
<dbReference type="Proteomes" id="UP001243009">
    <property type="component" value="Unassembled WGS sequence"/>
</dbReference>
<dbReference type="Gene3D" id="3.30.70.270">
    <property type="match status" value="1"/>
</dbReference>
<comment type="caution">
    <text evidence="3">The sequence shown here is derived from an EMBL/GenBank/DDBJ whole genome shotgun (WGS) entry which is preliminary data.</text>
</comment>
<dbReference type="Pfam" id="PF00563">
    <property type="entry name" value="EAL"/>
    <property type="match status" value="1"/>
</dbReference>
<dbReference type="Gene3D" id="3.20.20.450">
    <property type="entry name" value="EAL domain"/>
    <property type="match status" value="1"/>
</dbReference>
<evidence type="ECO:0000259" key="1">
    <source>
        <dbReference type="PROSITE" id="PS50883"/>
    </source>
</evidence>
<dbReference type="Pfam" id="PF00990">
    <property type="entry name" value="GGDEF"/>
    <property type="match status" value="1"/>
</dbReference>
<dbReference type="CDD" id="cd01949">
    <property type="entry name" value="GGDEF"/>
    <property type="match status" value="1"/>
</dbReference>
<dbReference type="InterPro" id="IPR029787">
    <property type="entry name" value="Nucleotide_cyclase"/>
</dbReference>
<dbReference type="CDD" id="cd01948">
    <property type="entry name" value="EAL"/>
    <property type="match status" value="1"/>
</dbReference>
<dbReference type="SMART" id="SM00267">
    <property type="entry name" value="GGDEF"/>
    <property type="match status" value="1"/>
</dbReference>
<feature type="domain" description="EAL" evidence="1">
    <location>
        <begin position="245"/>
        <end position="495"/>
    </location>
</feature>
<dbReference type="InterPro" id="IPR035919">
    <property type="entry name" value="EAL_sf"/>
</dbReference>
<sequence>VPPNAATPEEALPDPAWAVLQGDSGEQPAAFSCDLPDGRSISVSKRPVAGGGWVATYEDTTHRRQAEARVAHMAHHDALTGLANRVLFREHMQHALARAKRNGRVALLCLDLDHFKSVNDTLGHPIGDALLCEVASRLRQCTRETDLVVRLGGDEFAIVQEGPTQPNNAEALARRLIDALAEPFDINSHQLIVGTSIGIALSDVGTDDTDILLKCADLALYRAKSDGRGTWRFFEPEMDAVAQARRALELDLRQALAGGQFELFYQPLLEANGARISGFEALIRWRHPKRGMVNPALFIPLAEEVGLISSIGSWVLRQACADAVRWPGQLKVAVNLSPAQFRNGMLAREVEEALLGSGLDPKRLELEITENVLLQDHEIVLETLHAVRSKGVRIAMDDFGTGYSSLSYLRRFPFDKIKIDQSFVRGLGDDEEAAAIVRAVAGLGRTLGMAVNAEGVETAEQLAALQALGCGEVQGYLFSPPRPTSEISELLRQYGIASRSPGAIGCVAASTNQAAPHSTLLA</sequence>
<dbReference type="InterPro" id="IPR043128">
    <property type="entry name" value="Rev_trsase/Diguanyl_cyclase"/>
</dbReference>
<dbReference type="InterPro" id="IPR001633">
    <property type="entry name" value="EAL_dom"/>
</dbReference>
<proteinExistence type="predicted"/>
<name>A0ABT9EE22_9PROT</name>
<dbReference type="RefSeq" id="WP_305109298.1">
    <property type="nucleotide sequence ID" value="NZ_JAUTWS010000278.1"/>
</dbReference>
<accession>A0ABT9EE22</accession>
<gene>
    <name evidence="3" type="ORF">Q7A36_39670</name>
</gene>
<feature type="non-terminal residue" evidence="3">
    <location>
        <position position="1"/>
    </location>
</feature>
<dbReference type="SUPFAM" id="SSF141868">
    <property type="entry name" value="EAL domain-like"/>
    <property type="match status" value="1"/>
</dbReference>
<dbReference type="Pfam" id="PF12860">
    <property type="entry name" value="PAS_7"/>
    <property type="match status" value="1"/>
</dbReference>
<dbReference type="EMBL" id="JAUTWS010000278">
    <property type="protein sequence ID" value="MDO9714467.1"/>
    <property type="molecule type" value="Genomic_DNA"/>
</dbReference>
<evidence type="ECO:0000259" key="2">
    <source>
        <dbReference type="PROSITE" id="PS50887"/>
    </source>
</evidence>
<feature type="domain" description="GGDEF" evidence="2">
    <location>
        <begin position="103"/>
        <end position="236"/>
    </location>
</feature>
<dbReference type="InterPro" id="IPR052155">
    <property type="entry name" value="Biofilm_reg_signaling"/>
</dbReference>
<keyword evidence="4" id="KW-1185">Reference proteome</keyword>
<dbReference type="SUPFAM" id="SSF55073">
    <property type="entry name" value="Nucleotide cyclase"/>
    <property type="match status" value="1"/>
</dbReference>
<dbReference type="PROSITE" id="PS50883">
    <property type="entry name" value="EAL"/>
    <property type="match status" value="1"/>
</dbReference>
<protein>
    <submittedName>
        <fullName evidence="3">EAL domain-containing protein</fullName>
    </submittedName>
</protein>
<dbReference type="InterPro" id="IPR000160">
    <property type="entry name" value="GGDEF_dom"/>
</dbReference>
<evidence type="ECO:0000313" key="3">
    <source>
        <dbReference type="EMBL" id="MDO9714467.1"/>
    </source>
</evidence>
<dbReference type="PANTHER" id="PTHR44757">
    <property type="entry name" value="DIGUANYLATE CYCLASE DGCP"/>
    <property type="match status" value="1"/>
</dbReference>
<dbReference type="SMART" id="SM00052">
    <property type="entry name" value="EAL"/>
    <property type="match status" value="1"/>
</dbReference>
<organism evidence="3 4">
    <name type="scientific">Paracraurococcus lichenis</name>
    <dbReference type="NCBI Taxonomy" id="3064888"/>
    <lineage>
        <taxon>Bacteria</taxon>
        <taxon>Pseudomonadati</taxon>
        <taxon>Pseudomonadota</taxon>
        <taxon>Alphaproteobacteria</taxon>
        <taxon>Acetobacterales</taxon>
        <taxon>Roseomonadaceae</taxon>
        <taxon>Paracraurococcus</taxon>
    </lineage>
</organism>
<evidence type="ECO:0000313" key="4">
    <source>
        <dbReference type="Proteomes" id="UP001243009"/>
    </source>
</evidence>
<dbReference type="NCBIfam" id="TIGR00254">
    <property type="entry name" value="GGDEF"/>
    <property type="match status" value="1"/>
</dbReference>